<reference evidence="1 2" key="1">
    <citation type="journal article" date="2017" name="Curr. Biol.">
        <title>Genome architecture and evolution of a unichromosomal asexual nematode.</title>
        <authorList>
            <person name="Fradin H."/>
            <person name="Zegar C."/>
            <person name="Gutwein M."/>
            <person name="Lucas J."/>
            <person name="Kovtun M."/>
            <person name="Corcoran D."/>
            <person name="Baugh L.R."/>
            <person name="Kiontke K."/>
            <person name="Gunsalus K."/>
            <person name="Fitch D.H."/>
            <person name="Piano F."/>
        </authorList>
    </citation>
    <scope>NUCLEOTIDE SEQUENCE [LARGE SCALE GENOMIC DNA]</scope>
    <source>
        <strain evidence="1">PF1309</strain>
    </source>
</reference>
<gene>
    <name evidence="1" type="ORF">WR25_01699</name>
</gene>
<dbReference type="EMBL" id="LIAE01010252">
    <property type="protein sequence ID" value="PAV64626.1"/>
    <property type="molecule type" value="Genomic_DNA"/>
</dbReference>
<organism evidence="1 2">
    <name type="scientific">Diploscapter pachys</name>
    <dbReference type="NCBI Taxonomy" id="2018661"/>
    <lineage>
        <taxon>Eukaryota</taxon>
        <taxon>Metazoa</taxon>
        <taxon>Ecdysozoa</taxon>
        <taxon>Nematoda</taxon>
        <taxon>Chromadorea</taxon>
        <taxon>Rhabditida</taxon>
        <taxon>Rhabditina</taxon>
        <taxon>Rhabditomorpha</taxon>
        <taxon>Rhabditoidea</taxon>
        <taxon>Rhabditidae</taxon>
        <taxon>Diploscapter</taxon>
    </lineage>
</organism>
<keyword evidence="2" id="KW-1185">Reference proteome</keyword>
<dbReference type="Proteomes" id="UP000218231">
    <property type="component" value="Unassembled WGS sequence"/>
</dbReference>
<name>A0A2A2JS79_9BILA</name>
<proteinExistence type="predicted"/>
<accession>A0A2A2JS79</accession>
<sequence length="152" mass="18164">MDLPYDYEDLVGFFKDTKKLSLHSATHITKQQIRQLVQNFYEVEHDEERFFEIAINRSFLVKNFLTLIPKEAYRLHPKRSGTMNMDFDEPKIMTWAEMTDRFGGRWALMGMVVCYGCEMENDFLRICSMKYFTKHKLIKLYNKFDSDPSDSD</sequence>
<evidence type="ECO:0000313" key="2">
    <source>
        <dbReference type="Proteomes" id="UP000218231"/>
    </source>
</evidence>
<protein>
    <submittedName>
        <fullName evidence="1">Uncharacterized protein</fullName>
    </submittedName>
</protein>
<dbReference type="AlphaFoldDB" id="A0A2A2JS79"/>
<comment type="caution">
    <text evidence="1">The sequence shown here is derived from an EMBL/GenBank/DDBJ whole genome shotgun (WGS) entry which is preliminary data.</text>
</comment>
<evidence type="ECO:0000313" key="1">
    <source>
        <dbReference type="EMBL" id="PAV64626.1"/>
    </source>
</evidence>